<feature type="transmembrane region" description="Helical" evidence="7">
    <location>
        <begin position="129"/>
        <end position="148"/>
    </location>
</feature>
<keyword evidence="5 7" id="KW-1133">Transmembrane helix</keyword>
<keyword evidence="3" id="KW-1003">Cell membrane</keyword>
<reference evidence="8 9" key="1">
    <citation type="submission" date="2022-06" db="EMBL/GenBank/DDBJ databases">
        <authorList>
            <person name="Jeon C.O."/>
        </authorList>
    </citation>
    <scope>NUCLEOTIDE SEQUENCE [LARGE SCALE GENOMIC DNA]</scope>
    <source>
        <strain evidence="8 9">KCTC 13943</strain>
    </source>
</reference>
<name>A0ABT0WCH9_9BACI</name>
<dbReference type="PANTHER" id="PTHR43227:SF11">
    <property type="entry name" value="BLL4140 PROTEIN"/>
    <property type="match status" value="1"/>
</dbReference>
<dbReference type="Gene3D" id="1.10.3720.10">
    <property type="entry name" value="MetI-like"/>
    <property type="match status" value="1"/>
</dbReference>
<dbReference type="Proteomes" id="UP001523262">
    <property type="component" value="Unassembled WGS sequence"/>
</dbReference>
<gene>
    <name evidence="8" type="ORF">NDK43_10575</name>
</gene>
<protein>
    <recommendedName>
        <fullName evidence="10">Sugar ABC transporter permease</fullName>
    </recommendedName>
</protein>
<dbReference type="PANTHER" id="PTHR43227">
    <property type="entry name" value="BLL4140 PROTEIN"/>
    <property type="match status" value="1"/>
</dbReference>
<keyword evidence="2" id="KW-0813">Transport</keyword>
<feature type="transmembrane region" description="Helical" evidence="7">
    <location>
        <begin position="30"/>
        <end position="52"/>
    </location>
</feature>
<sequence length="170" mass="19244">MQVIRKAVNNTTVRQGHSSVSILRVIRKHFTLYLMMLPILLYFAIFTFYPLIRGFMISLQDYRLIGNRPFVGLDNYMTVLKDPLFWQALKNTLIIGGGILAIGFIAPLIVAIALNEVLHATFKKLTQTIIYLPHLFSWVVVGGIWIFMLSPDGGLVNELLKLVAINKLLS</sequence>
<dbReference type="InterPro" id="IPR035906">
    <property type="entry name" value="MetI-like_sf"/>
</dbReference>
<dbReference type="InterPro" id="IPR050809">
    <property type="entry name" value="UgpAE/MalFG_permease"/>
</dbReference>
<proteinExistence type="predicted"/>
<evidence type="ECO:0000313" key="8">
    <source>
        <dbReference type="EMBL" id="MCM2532747.1"/>
    </source>
</evidence>
<dbReference type="EMBL" id="JAMQCR010000001">
    <property type="protein sequence ID" value="MCM2532747.1"/>
    <property type="molecule type" value="Genomic_DNA"/>
</dbReference>
<evidence type="ECO:0000256" key="3">
    <source>
        <dbReference type="ARBA" id="ARBA00022475"/>
    </source>
</evidence>
<evidence type="ECO:0000256" key="1">
    <source>
        <dbReference type="ARBA" id="ARBA00004651"/>
    </source>
</evidence>
<evidence type="ECO:0000256" key="4">
    <source>
        <dbReference type="ARBA" id="ARBA00022692"/>
    </source>
</evidence>
<evidence type="ECO:0000313" key="9">
    <source>
        <dbReference type="Proteomes" id="UP001523262"/>
    </source>
</evidence>
<keyword evidence="4 7" id="KW-0812">Transmembrane</keyword>
<evidence type="ECO:0000256" key="6">
    <source>
        <dbReference type="ARBA" id="ARBA00023136"/>
    </source>
</evidence>
<keyword evidence="9" id="KW-1185">Reference proteome</keyword>
<organism evidence="8 9">
    <name type="scientific">Neobacillus pocheonensis</name>
    <dbReference type="NCBI Taxonomy" id="363869"/>
    <lineage>
        <taxon>Bacteria</taxon>
        <taxon>Bacillati</taxon>
        <taxon>Bacillota</taxon>
        <taxon>Bacilli</taxon>
        <taxon>Bacillales</taxon>
        <taxon>Bacillaceae</taxon>
        <taxon>Neobacillus</taxon>
    </lineage>
</organism>
<evidence type="ECO:0000256" key="5">
    <source>
        <dbReference type="ARBA" id="ARBA00022989"/>
    </source>
</evidence>
<dbReference type="SUPFAM" id="SSF161098">
    <property type="entry name" value="MetI-like"/>
    <property type="match status" value="1"/>
</dbReference>
<accession>A0ABT0WCH9</accession>
<comment type="subcellular location">
    <subcellularLocation>
        <location evidence="1">Cell membrane</location>
        <topology evidence="1">Multi-pass membrane protein</topology>
    </subcellularLocation>
</comment>
<evidence type="ECO:0000256" key="2">
    <source>
        <dbReference type="ARBA" id="ARBA00022448"/>
    </source>
</evidence>
<evidence type="ECO:0000256" key="7">
    <source>
        <dbReference type="SAM" id="Phobius"/>
    </source>
</evidence>
<keyword evidence="6 7" id="KW-0472">Membrane</keyword>
<evidence type="ECO:0008006" key="10">
    <source>
        <dbReference type="Google" id="ProtNLM"/>
    </source>
</evidence>
<feature type="transmembrane region" description="Helical" evidence="7">
    <location>
        <begin position="93"/>
        <end position="117"/>
    </location>
</feature>
<comment type="caution">
    <text evidence="8">The sequence shown here is derived from an EMBL/GenBank/DDBJ whole genome shotgun (WGS) entry which is preliminary data.</text>
</comment>